<reference evidence="1" key="2">
    <citation type="journal article" date="2015" name="Fish Shellfish Immunol.">
        <title>Early steps in the European eel (Anguilla anguilla)-Vibrio vulnificus interaction in the gills: Role of the RtxA13 toxin.</title>
        <authorList>
            <person name="Callol A."/>
            <person name="Pajuelo D."/>
            <person name="Ebbesson L."/>
            <person name="Teles M."/>
            <person name="MacKenzie S."/>
            <person name="Amaro C."/>
        </authorList>
    </citation>
    <scope>NUCLEOTIDE SEQUENCE</scope>
</reference>
<protein>
    <submittedName>
        <fullName evidence="1">Uncharacterized protein</fullName>
    </submittedName>
</protein>
<organism evidence="1">
    <name type="scientific">Anguilla anguilla</name>
    <name type="common">European freshwater eel</name>
    <name type="synonym">Muraena anguilla</name>
    <dbReference type="NCBI Taxonomy" id="7936"/>
    <lineage>
        <taxon>Eukaryota</taxon>
        <taxon>Metazoa</taxon>
        <taxon>Chordata</taxon>
        <taxon>Craniata</taxon>
        <taxon>Vertebrata</taxon>
        <taxon>Euteleostomi</taxon>
        <taxon>Actinopterygii</taxon>
        <taxon>Neopterygii</taxon>
        <taxon>Teleostei</taxon>
        <taxon>Anguilliformes</taxon>
        <taxon>Anguillidae</taxon>
        <taxon>Anguilla</taxon>
    </lineage>
</organism>
<evidence type="ECO:0000313" key="1">
    <source>
        <dbReference type="EMBL" id="JAH03321.1"/>
    </source>
</evidence>
<name>A0A0E9PFD4_ANGAN</name>
<dbReference type="EMBL" id="GBXM01105256">
    <property type="protein sequence ID" value="JAH03321.1"/>
    <property type="molecule type" value="Transcribed_RNA"/>
</dbReference>
<dbReference type="AlphaFoldDB" id="A0A0E9PFD4"/>
<proteinExistence type="predicted"/>
<sequence>MCLCAVLFCVKKFKNTLLLDGKTLEHRSHCNQCCDISIRMFS</sequence>
<accession>A0A0E9PFD4</accession>
<reference evidence="1" key="1">
    <citation type="submission" date="2014-11" db="EMBL/GenBank/DDBJ databases">
        <authorList>
            <person name="Amaro Gonzalez C."/>
        </authorList>
    </citation>
    <scope>NUCLEOTIDE SEQUENCE</scope>
</reference>